<comment type="caution">
    <text evidence="1">The sequence shown here is derived from an EMBL/GenBank/DDBJ whole genome shotgun (WGS) entry which is preliminary data.</text>
</comment>
<dbReference type="RefSeq" id="WP_098129051.1">
    <property type="nucleotide sequence ID" value="NZ_NUDP01000117.1"/>
</dbReference>
<reference evidence="1 2" key="1">
    <citation type="submission" date="2017-09" db="EMBL/GenBank/DDBJ databases">
        <title>Large-scale bioinformatics analysis of Bacillus genomes uncovers conserved roles of natural products in bacterial physiology.</title>
        <authorList>
            <consortium name="Agbiome Team Llc"/>
            <person name="Bleich R.M."/>
            <person name="Grubbs K.J."/>
            <person name="Santa Maria K.C."/>
            <person name="Allen S.E."/>
            <person name="Farag S."/>
            <person name="Shank E.A."/>
            <person name="Bowers A."/>
        </authorList>
    </citation>
    <scope>NUCLEOTIDE SEQUENCE [LARGE SCALE GENOMIC DNA]</scope>
    <source>
        <strain evidence="1 2">AFS009893</strain>
    </source>
</reference>
<gene>
    <name evidence="1" type="ORF">CN613_25400</name>
</gene>
<accession>A0A2A8BYM3</accession>
<dbReference type="EMBL" id="NUDP01000117">
    <property type="protein sequence ID" value="PEM65284.1"/>
    <property type="molecule type" value="Genomic_DNA"/>
</dbReference>
<evidence type="ECO:0000313" key="1">
    <source>
        <dbReference type="EMBL" id="PEM65284.1"/>
    </source>
</evidence>
<dbReference type="Proteomes" id="UP000219775">
    <property type="component" value="Unassembled WGS sequence"/>
</dbReference>
<protein>
    <submittedName>
        <fullName evidence="1">Uncharacterized protein</fullName>
    </submittedName>
</protein>
<sequence>MRHLVLKLLEDMETKRDFAIERVGSGTFQHDELHQEIGRLNATHEFVCELKRIIGEDDRIEH</sequence>
<proteinExistence type="predicted"/>
<organism evidence="1 2">
    <name type="scientific">Bacillus pseudomycoides</name>
    <dbReference type="NCBI Taxonomy" id="64104"/>
    <lineage>
        <taxon>Bacteria</taxon>
        <taxon>Bacillati</taxon>
        <taxon>Bacillota</taxon>
        <taxon>Bacilli</taxon>
        <taxon>Bacillales</taxon>
        <taxon>Bacillaceae</taxon>
        <taxon>Bacillus</taxon>
        <taxon>Bacillus cereus group</taxon>
    </lineage>
</organism>
<name>A0A2A8BYM3_9BACI</name>
<evidence type="ECO:0000313" key="2">
    <source>
        <dbReference type="Proteomes" id="UP000219775"/>
    </source>
</evidence>
<dbReference type="AlphaFoldDB" id="A0A2A8BYM3"/>